<dbReference type="Proteomes" id="UP000494165">
    <property type="component" value="Unassembled WGS sequence"/>
</dbReference>
<gene>
    <name evidence="11" type="ORF">CLODIP_2_CD14236</name>
</gene>
<dbReference type="Pfam" id="PF09733">
    <property type="entry name" value="VEFS-Box"/>
    <property type="match status" value="1"/>
</dbReference>
<organism evidence="11 12">
    <name type="scientific">Cloeon dipterum</name>
    <dbReference type="NCBI Taxonomy" id="197152"/>
    <lineage>
        <taxon>Eukaryota</taxon>
        <taxon>Metazoa</taxon>
        <taxon>Ecdysozoa</taxon>
        <taxon>Arthropoda</taxon>
        <taxon>Hexapoda</taxon>
        <taxon>Insecta</taxon>
        <taxon>Pterygota</taxon>
        <taxon>Palaeoptera</taxon>
        <taxon>Ephemeroptera</taxon>
        <taxon>Pisciforma</taxon>
        <taxon>Baetidae</taxon>
        <taxon>Cloeon</taxon>
    </lineage>
</organism>
<protein>
    <recommendedName>
        <fullName evidence="13">Polycomb protein VEFS-Box domain-containing protein</fullName>
    </recommendedName>
</protein>
<dbReference type="GO" id="GO:0008270">
    <property type="term" value="F:zinc ion binding"/>
    <property type="evidence" value="ECO:0007669"/>
    <property type="project" value="UniProtKB-KW"/>
</dbReference>
<name>A0A8S1DZ49_9INSE</name>
<feature type="region of interest" description="Disordered" evidence="8">
    <location>
        <begin position="209"/>
        <end position="230"/>
    </location>
</feature>
<sequence>MPPKKRDKDSDSAAKSVQMDQMNHELFLQAFEKPTQIYRFLKTRSQLSPIFLPRTLSYMRTRMSRTHKARKEFKVNGILAQVVARKKKEAAPMADFMTITFLGVYDKKLEPARCFRTPDQQDENNAASAPAAPELIKLETILHKVCHKKRKDVTSPGLQVVLGESQVPLNPSEEHPPPQAPTVSIPTESFTRASSNMVKSFNLMLKAFDMPQPNNDTENAEPAAKRRRRDDSNVYTAELLLFDKNNHCNLVAGDYELSLKKLEAPVRIPKGRVNTWDKAMEVPVELNKGSGQLELFRTGPVIKFRLNWASEPSSGMVERPRMLEASPSESTTDKENSTPSADGQNNVVAKKKEAQKMHIVYQFLYNNNSRQQTEACDDLHCPWCSLHCGNLYALLKHLKLNHPRFCFTYVPLPDVARIDICINECFDGSYAGNAIDMIAQPPGLAFSRDGPVRRTCITNVLVCRPKRPTPSMAEFLEPDDPDFENQRSYTTGHNRLYHHTTTCLPIFPKEMDEDSEGENDPPWLQKKTMMMIDEFTDVNEGEKELMKMWNLHVMKHGYVGDCQIPLAVEMFIEAKGDEVLAKNLYRNFVVHMSSLFDFGLISAVGVYTSLQKLHELANRQECKMELASCWKAQRDHWHACQKPPVLSPNPPTTTAAPEKN</sequence>
<keyword evidence="2" id="KW-0479">Metal-binding</keyword>
<evidence type="ECO:0000256" key="4">
    <source>
        <dbReference type="ARBA" id="ARBA00022833"/>
    </source>
</evidence>
<evidence type="ECO:0000256" key="2">
    <source>
        <dbReference type="ARBA" id="ARBA00022723"/>
    </source>
</evidence>
<evidence type="ECO:0000259" key="9">
    <source>
        <dbReference type="Pfam" id="PF09733"/>
    </source>
</evidence>
<keyword evidence="5" id="KW-0156">Chromatin regulator</keyword>
<feature type="region of interest" description="Disordered" evidence="8">
    <location>
        <begin position="641"/>
        <end position="660"/>
    </location>
</feature>
<dbReference type="InterPro" id="IPR057540">
    <property type="entry name" value="Znf_SUZ12"/>
</dbReference>
<evidence type="ECO:0000256" key="6">
    <source>
        <dbReference type="ARBA" id="ARBA00023015"/>
    </source>
</evidence>
<dbReference type="AlphaFoldDB" id="A0A8S1DZ49"/>
<keyword evidence="6" id="KW-0805">Transcription regulation</keyword>
<evidence type="ECO:0008006" key="13">
    <source>
        <dbReference type="Google" id="ProtNLM"/>
    </source>
</evidence>
<evidence type="ECO:0000256" key="1">
    <source>
        <dbReference type="ARBA" id="ARBA00007416"/>
    </source>
</evidence>
<reference evidence="11 12" key="1">
    <citation type="submission" date="2020-04" db="EMBL/GenBank/DDBJ databases">
        <authorList>
            <person name="Alioto T."/>
            <person name="Alioto T."/>
            <person name="Gomez Garrido J."/>
        </authorList>
    </citation>
    <scope>NUCLEOTIDE SEQUENCE [LARGE SCALE GENOMIC DNA]</scope>
</reference>
<feature type="domain" description="Polycomb protein VEFS-Box" evidence="9">
    <location>
        <begin position="486"/>
        <end position="603"/>
    </location>
</feature>
<dbReference type="Pfam" id="PF23320">
    <property type="entry name" value="Zn_SUZ12"/>
    <property type="match status" value="1"/>
</dbReference>
<keyword evidence="4" id="KW-0862">Zinc</keyword>
<dbReference type="CDD" id="cd21740">
    <property type="entry name" value="C2_II_SUZ12"/>
    <property type="match status" value="1"/>
</dbReference>
<dbReference type="GO" id="GO:0016586">
    <property type="term" value="C:RSC-type complex"/>
    <property type="evidence" value="ECO:0007669"/>
    <property type="project" value="TreeGrafter"/>
</dbReference>
<feature type="domain" description="Polycomb protein SUZ12-like zinc finger" evidence="10">
    <location>
        <begin position="357"/>
        <end position="425"/>
    </location>
</feature>
<accession>A0A8S1DZ49</accession>
<dbReference type="CDD" id="cd21750">
    <property type="entry name" value="ZnB-Zn_SUZ12"/>
    <property type="match status" value="1"/>
</dbReference>
<evidence type="ECO:0000259" key="10">
    <source>
        <dbReference type="Pfam" id="PF23320"/>
    </source>
</evidence>
<keyword evidence="3" id="KW-0863">Zinc-finger</keyword>
<feature type="region of interest" description="Disordered" evidence="8">
    <location>
        <begin position="315"/>
        <end position="346"/>
    </location>
</feature>
<evidence type="ECO:0000256" key="8">
    <source>
        <dbReference type="SAM" id="MobiDB-lite"/>
    </source>
</evidence>
<keyword evidence="7" id="KW-0804">Transcription</keyword>
<dbReference type="GO" id="GO:0006325">
    <property type="term" value="P:chromatin organization"/>
    <property type="evidence" value="ECO:0007669"/>
    <property type="project" value="UniProtKB-KW"/>
</dbReference>
<dbReference type="PANTHER" id="PTHR22597">
    <property type="entry name" value="POLYCOMB GROUP PROTEIN"/>
    <property type="match status" value="1"/>
</dbReference>
<evidence type="ECO:0000313" key="12">
    <source>
        <dbReference type="Proteomes" id="UP000494165"/>
    </source>
</evidence>
<evidence type="ECO:0000256" key="3">
    <source>
        <dbReference type="ARBA" id="ARBA00022771"/>
    </source>
</evidence>
<evidence type="ECO:0000256" key="7">
    <source>
        <dbReference type="ARBA" id="ARBA00023163"/>
    </source>
</evidence>
<dbReference type="GO" id="GO:0035098">
    <property type="term" value="C:ESC/E(Z) complex"/>
    <property type="evidence" value="ECO:0007669"/>
    <property type="project" value="TreeGrafter"/>
</dbReference>
<dbReference type="EMBL" id="CADEPI010000302">
    <property type="protein sequence ID" value="CAB3383266.1"/>
    <property type="molecule type" value="Genomic_DNA"/>
</dbReference>
<feature type="compositionally biased region" description="Polar residues" evidence="8">
    <location>
        <begin position="337"/>
        <end position="346"/>
    </location>
</feature>
<proteinExistence type="inferred from homology"/>
<dbReference type="GO" id="GO:0031490">
    <property type="term" value="F:chromatin DNA binding"/>
    <property type="evidence" value="ECO:0007669"/>
    <property type="project" value="TreeGrafter"/>
</dbReference>
<comment type="caution">
    <text evidence="11">The sequence shown here is derived from an EMBL/GenBank/DDBJ whole genome shotgun (WGS) entry which is preliminary data.</text>
</comment>
<keyword evidence="12" id="KW-1185">Reference proteome</keyword>
<dbReference type="OrthoDB" id="166746at2759"/>
<comment type="similarity">
    <text evidence="1">Belongs to the VEFS (VRN2-EMF2-FIS2-SU(Z)12) family.</text>
</comment>
<evidence type="ECO:0000256" key="5">
    <source>
        <dbReference type="ARBA" id="ARBA00022853"/>
    </source>
</evidence>
<evidence type="ECO:0000313" key="11">
    <source>
        <dbReference type="EMBL" id="CAB3383266.1"/>
    </source>
</evidence>
<dbReference type="PANTHER" id="PTHR22597:SF0">
    <property type="entry name" value="POLYCOMB PROTEIN SUZ12"/>
    <property type="match status" value="1"/>
</dbReference>
<dbReference type="CDD" id="cd21551">
    <property type="entry name" value="VEFS-box_SUZ12"/>
    <property type="match status" value="1"/>
</dbReference>
<dbReference type="InterPro" id="IPR019135">
    <property type="entry name" value="Polycomb_protein_VEFS-Box"/>
</dbReference>